<keyword evidence="3" id="KW-1134">Transmembrane beta strand</keyword>
<evidence type="ECO:0000256" key="6">
    <source>
        <dbReference type="ARBA" id="ARBA00023136"/>
    </source>
</evidence>
<keyword evidence="10" id="KW-1185">Reference proteome</keyword>
<dbReference type="Proteomes" id="UP000515977">
    <property type="component" value="Chromosome"/>
</dbReference>
<feature type="signal peptide" evidence="8">
    <location>
        <begin position="1"/>
        <end position="28"/>
    </location>
</feature>
<proteinExistence type="inferred from homology"/>
<dbReference type="AlphaFoldDB" id="A0A7G9QQV5"/>
<evidence type="ECO:0000256" key="4">
    <source>
        <dbReference type="ARBA" id="ARBA00022692"/>
    </source>
</evidence>
<protein>
    <submittedName>
        <fullName evidence="9">Outer membrane protein transport protein</fullName>
    </submittedName>
</protein>
<accession>A0A7G9QQV5</accession>
<dbReference type="Gene3D" id="2.40.160.60">
    <property type="entry name" value="Outer membrane protein transport protein (OMPP1/FadL/TodX)"/>
    <property type="match status" value="1"/>
</dbReference>
<evidence type="ECO:0000256" key="5">
    <source>
        <dbReference type="ARBA" id="ARBA00022729"/>
    </source>
</evidence>
<comment type="subcellular location">
    <subcellularLocation>
        <location evidence="1">Cell outer membrane</location>
        <topology evidence="1">Multi-pass membrane protein</topology>
    </subcellularLocation>
</comment>
<gene>
    <name evidence="9" type="ORF">H9L17_11045</name>
</gene>
<evidence type="ECO:0000313" key="10">
    <source>
        <dbReference type="Proteomes" id="UP000515977"/>
    </source>
</evidence>
<name>A0A7G9QQV5_9GAMM</name>
<keyword evidence="5 8" id="KW-0732">Signal</keyword>
<evidence type="ECO:0000313" key="9">
    <source>
        <dbReference type="EMBL" id="QNN45730.1"/>
    </source>
</evidence>
<dbReference type="SUPFAM" id="SSF56935">
    <property type="entry name" value="Porins"/>
    <property type="match status" value="1"/>
</dbReference>
<evidence type="ECO:0000256" key="2">
    <source>
        <dbReference type="ARBA" id="ARBA00008163"/>
    </source>
</evidence>
<keyword evidence="6" id="KW-0472">Membrane</keyword>
<dbReference type="GO" id="GO:0009279">
    <property type="term" value="C:cell outer membrane"/>
    <property type="evidence" value="ECO:0007669"/>
    <property type="project" value="UniProtKB-SubCell"/>
</dbReference>
<dbReference type="GO" id="GO:0015483">
    <property type="term" value="F:long-chain fatty acid transporting porin activity"/>
    <property type="evidence" value="ECO:0007669"/>
    <property type="project" value="TreeGrafter"/>
</dbReference>
<keyword evidence="7" id="KW-0998">Cell outer membrane</keyword>
<sequence>MHTASTFARLTALAVGIAGVLAWGHADAAAFQLKENSAKGLGRAFAGSTSAWGDASVVATNPASMRLLNGRQFQADVSAISFSAKLENGYSARNNGPTGPGTGTAISGGNGGDAGMIAPVPAAYFHLPFGENDNMHFGVSLTAPFGFKTEYDKDWVGRYHGVKTDLKAVDLGAAFSYDVNPYVSFGASVFYEHLTIELSNAVDMGAVINGSAQQKAAAAVLQGGGTPAQAKAAAAAAAQQMAMLGFSPGSADGFASLEGSHNGWGYVLGATFSVTEDTNIALSYRSKVEHDISNGKATFDMPANVAAFLATQAPGTFVNSGGKATLTLPASATLSVTHRVNDRWTMMADVSRTAWAPSFDQVTVDFDSNQPDNVLVFGYDDTTFASIGTEYKLSDSLTLRGGVGYDQTPTNDAHRDVRVPDTTRTWLSFGLGWTPSEKTEVNVGYTHLLTNDPSVNAVTATGNVLSGKYKVQGDVLGASVNYKF</sequence>
<organism evidence="9 10">
    <name type="scientific">Thermomonas brevis</name>
    <dbReference type="NCBI Taxonomy" id="215691"/>
    <lineage>
        <taxon>Bacteria</taxon>
        <taxon>Pseudomonadati</taxon>
        <taxon>Pseudomonadota</taxon>
        <taxon>Gammaproteobacteria</taxon>
        <taxon>Lysobacterales</taxon>
        <taxon>Lysobacteraceae</taxon>
        <taxon>Thermomonas</taxon>
    </lineage>
</organism>
<keyword evidence="4" id="KW-0812">Transmembrane</keyword>
<evidence type="ECO:0000256" key="3">
    <source>
        <dbReference type="ARBA" id="ARBA00022452"/>
    </source>
</evidence>
<feature type="chain" id="PRO_5028834543" evidence="8">
    <location>
        <begin position="29"/>
        <end position="484"/>
    </location>
</feature>
<dbReference type="EMBL" id="CP060711">
    <property type="protein sequence ID" value="QNN45730.1"/>
    <property type="molecule type" value="Genomic_DNA"/>
</dbReference>
<comment type="similarity">
    <text evidence="2">Belongs to the OmpP1/FadL family.</text>
</comment>
<dbReference type="InterPro" id="IPR005017">
    <property type="entry name" value="OMPP1/FadL/TodX"/>
</dbReference>
<evidence type="ECO:0000256" key="1">
    <source>
        <dbReference type="ARBA" id="ARBA00004571"/>
    </source>
</evidence>
<evidence type="ECO:0000256" key="8">
    <source>
        <dbReference type="SAM" id="SignalP"/>
    </source>
</evidence>
<evidence type="ECO:0000256" key="7">
    <source>
        <dbReference type="ARBA" id="ARBA00023237"/>
    </source>
</evidence>
<reference evidence="9 10" key="1">
    <citation type="submission" date="2020-08" db="EMBL/GenBank/DDBJ databases">
        <title>Genome sequence of Thermomonas brevis KACC 16975T.</title>
        <authorList>
            <person name="Hyun D.-W."/>
            <person name="Bae J.-W."/>
        </authorList>
    </citation>
    <scope>NUCLEOTIDE SEQUENCE [LARGE SCALE GENOMIC DNA]</scope>
    <source>
        <strain evidence="9 10">KACC 16975</strain>
    </source>
</reference>
<dbReference type="Pfam" id="PF03349">
    <property type="entry name" value="Toluene_X"/>
    <property type="match status" value="1"/>
</dbReference>
<dbReference type="KEGG" id="tbv:H9L17_11045"/>
<dbReference type="PANTHER" id="PTHR35093">
    <property type="entry name" value="OUTER MEMBRANE PROTEIN NMB0088-RELATED"/>
    <property type="match status" value="1"/>
</dbReference>
<dbReference type="PANTHER" id="PTHR35093:SF3">
    <property type="entry name" value="LONG-CHAIN FATTY ACID TRANSPORT PROTEIN"/>
    <property type="match status" value="1"/>
</dbReference>
<dbReference type="RefSeq" id="WP_187569498.1">
    <property type="nucleotide sequence ID" value="NZ_CP060711.1"/>
</dbReference>